<dbReference type="GO" id="GO:0016020">
    <property type="term" value="C:membrane"/>
    <property type="evidence" value="ECO:0007669"/>
    <property type="project" value="UniProtKB-SubCell"/>
</dbReference>
<evidence type="ECO:0000256" key="7">
    <source>
        <dbReference type="SAM" id="SignalP"/>
    </source>
</evidence>
<dbReference type="EMBL" id="JAHDYR010000012">
    <property type="protein sequence ID" value="KAG9395293.1"/>
    <property type="molecule type" value="Genomic_DNA"/>
</dbReference>
<feature type="compositionally biased region" description="Acidic residues" evidence="6">
    <location>
        <begin position="223"/>
        <end position="288"/>
    </location>
</feature>
<evidence type="ECO:0000256" key="6">
    <source>
        <dbReference type="SAM" id="MobiDB-lite"/>
    </source>
</evidence>
<dbReference type="SUPFAM" id="SSF52058">
    <property type="entry name" value="L domain-like"/>
    <property type="match status" value="1"/>
</dbReference>
<dbReference type="InterPro" id="IPR050994">
    <property type="entry name" value="At_inactive_RLKs"/>
</dbReference>
<dbReference type="Proteomes" id="UP000717585">
    <property type="component" value="Unassembled WGS sequence"/>
</dbReference>
<keyword evidence="2" id="KW-0812">Transmembrane</keyword>
<comment type="caution">
    <text evidence="8">The sequence shown here is derived from an EMBL/GenBank/DDBJ whole genome shotgun (WGS) entry which is preliminary data.</text>
</comment>
<dbReference type="Pfam" id="PF13855">
    <property type="entry name" value="LRR_8"/>
    <property type="match status" value="1"/>
</dbReference>
<dbReference type="OrthoDB" id="205182at2759"/>
<evidence type="ECO:0000256" key="5">
    <source>
        <dbReference type="ARBA" id="ARBA00023136"/>
    </source>
</evidence>
<feature type="region of interest" description="Disordered" evidence="6">
    <location>
        <begin position="205"/>
        <end position="288"/>
    </location>
</feature>
<feature type="signal peptide" evidence="7">
    <location>
        <begin position="1"/>
        <end position="20"/>
    </location>
</feature>
<reference evidence="8" key="1">
    <citation type="submission" date="2021-05" db="EMBL/GenBank/DDBJ databases">
        <title>A free-living protist that lacks canonical eukaryotic 1 DNA replication and segregation systems.</title>
        <authorList>
            <person name="Salas-Leiva D.E."/>
            <person name="Tromer E.C."/>
            <person name="Curtis B.A."/>
            <person name="Jerlstrom-Hultqvist J."/>
            <person name="Kolisko M."/>
            <person name="Yi Z."/>
            <person name="Salas-Leiva J.S."/>
            <person name="Gallot-Lavallee L."/>
            <person name="Kops G.J.P.L."/>
            <person name="Archibald J.M."/>
            <person name="Simpson A.G.B."/>
            <person name="Roger A.J."/>
        </authorList>
    </citation>
    <scope>NUCLEOTIDE SEQUENCE</scope>
    <source>
        <strain evidence="8">BICM</strain>
    </source>
</reference>
<keyword evidence="9" id="KW-1185">Reference proteome</keyword>
<dbReference type="PANTHER" id="PTHR48010:SF58">
    <property type="entry name" value="RECEPTOR PROTEIN KINASE-LIKE PROTEIN ZAR1"/>
    <property type="match status" value="1"/>
</dbReference>
<keyword evidence="7" id="KW-0732">Signal</keyword>
<evidence type="ECO:0000256" key="2">
    <source>
        <dbReference type="ARBA" id="ARBA00022692"/>
    </source>
</evidence>
<comment type="subcellular location">
    <subcellularLocation>
        <location evidence="1">Membrane</location>
    </subcellularLocation>
</comment>
<evidence type="ECO:0000313" key="9">
    <source>
        <dbReference type="Proteomes" id="UP000717585"/>
    </source>
</evidence>
<dbReference type="PANTHER" id="PTHR48010">
    <property type="entry name" value="OS05G0588300 PROTEIN"/>
    <property type="match status" value="1"/>
</dbReference>
<proteinExistence type="predicted"/>
<name>A0A8J6AVK7_9EUKA</name>
<keyword evidence="5" id="KW-0472">Membrane</keyword>
<dbReference type="FunFam" id="3.80.10.10:FF:000129">
    <property type="entry name" value="Leucine-rich repeat receptor-like kinase"/>
    <property type="match status" value="1"/>
</dbReference>
<evidence type="ECO:0000256" key="4">
    <source>
        <dbReference type="ARBA" id="ARBA00022989"/>
    </source>
</evidence>
<keyword evidence="3" id="KW-0677">Repeat</keyword>
<dbReference type="InterPro" id="IPR032675">
    <property type="entry name" value="LRR_dom_sf"/>
</dbReference>
<accession>A0A8J6AVK7</accession>
<feature type="chain" id="PRO_5035320830" evidence="7">
    <location>
        <begin position="21"/>
        <end position="1363"/>
    </location>
</feature>
<organism evidence="8 9">
    <name type="scientific">Carpediemonas membranifera</name>
    <dbReference type="NCBI Taxonomy" id="201153"/>
    <lineage>
        <taxon>Eukaryota</taxon>
        <taxon>Metamonada</taxon>
        <taxon>Carpediemonas-like organisms</taxon>
        <taxon>Carpediemonas</taxon>
    </lineage>
</organism>
<evidence type="ECO:0000256" key="3">
    <source>
        <dbReference type="ARBA" id="ARBA00022737"/>
    </source>
</evidence>
<keyword evidence="4" id="KW-1133">Transmembrane helix</keyword>
<sequence>MKRPEVLLLVLISLLAAVMAAESCSSFSPRHCTSSRGCSWCASENLCYPMGADCPVLSECASCTLDGDYYCTTDTDAFCTSRIGCGALHADVKSCDLHANTATCTQCLDIPNAVWCPAPGSFCFSKLDKAAAQTCKQLTDSTIISDPPECARVATTCDTCLQEEGFWCEGPDACVPGSDADPCVSCEAMGGECHDDCPAEVNSMEVGINDEDLTDDDLRLREDDDDDDSQDDDDDDSQDDDDDDSQDDDDDDSQDDDDDDSQDDDDDDSQDDDDDDSQDDDDDDDDDCDDDDCPCDDDDCPCDDDDCPCDDDDCPCDDDDCPCDDDDCPCDDDDCPCDDDDCPCDDDDCPCDDDDCPCDDDDCPCDDDDCPCDDDDCPELTCSECIIEGDVFCIYDDGSTDCVPEGTCIGLAIDETLAASCDCIGCVINDGAFCDDSCEADANLCSVPEAAAIVVEQCIPTCDACLASGSTWCATNVAGLTGTCLPDSGLGELICTSVLSGVPTDSCIATCGECVFEEEVWCIGDTFEACLPDTEACEAAGGESLVTEEDCLLNAFICQQCVEAGLLWCPENEGNPCAEECDPGASYYAADLATCECLDCTDNGNPDPATFCADGNCVADPFICANPIAAPAVPQMCMPVCEPCLETGNRICVSETIDPYCVPPTPAGAVRCFSHGGILVNGCNFTCNDCIDAGRTWCYNANGPSFCSDADCSDLRDGVAIESNEECYLLQFDSCLGCTGKGGEWCEDPDFCGIDTCTEDPVLTPCGCFDECDEALVESGRCTWCVFPDSYVDPTHNHFTASPSDCIAEGGYVAESCGCGLECEAQGGICCVSCEGEDICVAPGDADRCISDGMIPIADPDLYSAIPCINCLCEPFGDDDDDIDDDEDDFTPDADDCPDDDDDLTHVYCPDELTCRPGDECPTETTVSTISQCFSCEECVILSETMPAAYCASTFEEAGCYTRQFPPDGPCNHVFCPDTCDTCVSEGHVWCLNPDSDEALCTTEEGCVILNGTSIDTEEDCHPPCCEQCAEGETCECECVPICPYDQCDECIADPLCSWCGAEVTGVPGVCIPDTLAETCNETLYTEICPATGVICDIQEDCPACTEGGCEWCVADCLCSEEGACSIPGTVVTDPAECDPEIDLDAVCGGLTELEMLRDVFYPSLNGDQWSDDSLWGVGGTPCAWHGVTCSGGHVIAIELSDNNLSGAIPPQIACLEYLKTLDLSHNSIGGIIPPEMSTMKHLKYLFLNDNQLRGPLPSFDLWTALQYAYFEENCLCGPIPDMGTMVALRESHFSSNRLSGPFPEDVLTLLPNNAGQNPLFEIRNACNYVTEPYAGFWDVLAAKLLELVLEEEDCTYCSVETR</sequence>
<dbReference type="Gene3D" id="3.80.10.10">
    <property type="entry name" value="Ribonuclease Inhibitor"/>
    <property type="match status" value="1"/>
</dbReference>
<dbReference type="InterPro" id="IPR001611">
    <property type="entry name" value="Leu-rich_rpt"/>
</dbReference>
<evidence type="ECO:0000256" key="1">
    <source>
        <dbReference type="ARBA" id="ARBA00004370"/>
    </source>
</evidence>
<evidence type="ECO:0000313" key="8">
    <source>
        <dbReference type="EMBL" id="KAG9395293.1"/>
    </source>
</evidence>
<gene>
    <name evidence="8" type="ORF">J8273_0522</name>
</gene>
<protein>
    <submittedName>
        <fullName evidence="8">Leucine rich repeat</fullName>
    </submittedName>
</protein>